<reference evidence="2 3" key="1">
    <citation type="journal article" date="2013" name="ISME J.">
        <title>A metabolic model for members of the genus Tetrasphaera involved in enhanced biological phosphorus removal.</title>
        <authorList>
            <person name="Kristiansen R."/>
            <person name="Nguyen H.T.T."/>
            <person name="Saunders A.M."/>
            <person name="Nielsen J.L."/>
            <person name="Wimmer R."/>
            <person name="Le V.Q."/>
            <person name="McIlroy S.J."/>
            <person name="Petrovski S."/>
            <person name="Seviour R.J."/>
            <person name="Calteau A."/>
            <person name="Nielsen K.L."/>
            <person name="Nielsen P.H."/>
        </authorList>
    </citation>
    <scope>NUCLEOTIDE SEQUENCE [LARGE SCALE GENOMIC DNA]</scope>
    <source>
        <strain evidence="2 3">Ben 74</strain>
    </source>
</reference>
<name>A0A077MDD2_9MICO</name>
<feature type="domain" description="N-acetyltransferase" evidence="1">
    <location>
        <begin position="18"/>
        <end position="183"/>
    </location>
</feature>
<dbReference type="AlphaFoldDB" id="A0A077MDD2"/>
<keyword evidence="3" id="KW-1185">Reference proteome</keyword>
<keyword evidence="2" id="KW-0012">Acyltransferase</keyword>
<dbReference type="GO" id="GO:0016747">
    <property type="term" value="F:acyltransferase activity, transferring groups other than amino-acyl groups"/>
    <property type="evidence" value="ECO:0007669"/>
    <property type="project" value="InterPro"/>
</dbReference>
<dbReference type="InterPro" id="IPR000182">
    <property type="entry name" value="GNAT_dom"/>
</dbReference>
<dbReference type="EMBL" id="CAJC01000162">
    <property type="protein sequence ID" value="CCI53890.1"/>
    <property type="molecule type" value="Genomic_DNA"/>
</dbReference>
<dbReference type="EC" id="2.3.1.-" evidence="2"/>
<keyword evidence="2" id="KW-0808">Transferase</keyword>
<dbReference type="PROSITE" id="PS51186">
    <property type="entry name" value="GNAT"/>
    <property type="match status" value="1"/>
</dbReference>
<organism evidence="2 3">
    <name type="scientific">Nostocoides jenkinsii Ben 74</name>
    <dbReference type="NCBI Taxonomy" id="1193518"/>
    <lineage>
        <taxon>Bacteria</taxon>
        <taxon>Bacillati</taxon>
        <taxon>Actinomycetota</taxon>
        <taxon>Actinomycetes</taxon>
        <taxon>Micrococcales</taxon>
        <taxon>Intrasporangiaceae</taxon>
        <taxon>Nostocoides</taxon>
    </lineage>
</organism>
<evidence type="ECO:0000313" key="2">
    <source>
        <dbReference type="EMBL" id="CCI53890.1"/>
    </source>
</evidence>
<dbReference type="RefSeq" id="WP_048546257.1">
    <property type="nucleotide sequence ID" value="NZ_HF571038.1"/>
</dbReference>
<dbReference type="OrthoDB" id="9814648at2"/>
<dbReference type="Pfam" id="PF13302">
    <property type="entry name" value="Acetyltransf_3"/>
    <property type="match status" value="1"/>
</dbReference>
<dbReference type="SUPFAM" id="SSF55729">
    <property type="entry name" value="Acyl-CoA N-acyltransferases (Nat)"/>
    <property type="match status" value="1"/>
</dbReference>
<dbReference type="Proteomes" id="UP000035720">
    <property type="component" value="Unassembled WGS sequence"/>
</dbReference>
<gene>
    <name evidence="2" type="ORF">BN13_500018</name>
</gene>
<evidence type="ECO:0000259" key="1">
    <source>
        <dbReference type="PROSITE" id="PS51186"/>
    </source>
</evidence>
<protein>
    <submittedName>
        <fullName evidence="2">Putative acetyltransferase</fullName>
        <ecNumber evidence="2">2.3.1.-</ecNumber>
    </submittedName>
</protein>
<dbReference type="PANTHER" id="PTHR43415">
    <property type="entry name" value="SPERMIDINE N(1)-ACETYLTRANSFERASE"/>
    <property type="match status" value="1"/>
</dbReference>
<comment type="caution">
    <text evidence="2">The sequence shown here is derived from an EMBL/GenBank/DDBJ whole genome shotgun (WGS) entry which is preliminary data.</text>
</comment>
<dbReference type="Gene3D" id="3.40.630.30">
    <property type="match status" value="1"/>
</dbReference>
<proteinExistence type="predicted"/>
<accession>A0A077MDD2</accession>
<dbReference type="PANTHER" id="PTHR43415:SF3">
    <property type="entry name" value="GNAT-FAMILY ACETYLTRANSFERASE"/>
    <property type="match status" value="1"/>
</dbReference>
<sequence length="187" mass="20850">MPEPTPFTHKPTLRDDLVILRPIRAEDADVLDDLIHEDDEIPRLTGSVHSSVEPVDRMPIEQLRDIYGQWAVADDRLVLAIIDNATGELVGEAVLNNWDEGNRSCNFRILIGGAGRGRGLGTSATRLIVEHGLTVGLHRISLEVYDFNPRARHVYEKVGFRHEGTGRDALIFDGEWIDVHYLAILGG</sequence>
<dbReference type="STRING" id="1193518.BN13_500018"/>
<evidence type="ECO:0000313" key="3">
    <source>
        <dbReference type="Proteomes" id="UP000035720"/>
    </source>
</evidence>
<dbReference type="InterPro" id="IPR016181">
    <property type="entry name" value="Acyl_CoA_acyltransferase"/>
</dbReference>